<gene>
    <name evidence="3" type="ORF">KSP39_PZI000207</name>
</gene>
<evidence type="ECO:0000259" key="2">
    <source>
        <dbReference type="Pfam" id="PF03732"/>
    </source>
</evidence>
<sequence length="242" mass="27004">MGDSSEQLNQIMSMLHDLMTQQAAHTALADRHQEAIAALAKRIDDLSTAPPHDHANSSQAPPLLRNAPPPLTIHEPPPSVLARPNAATVPRYNRLEFPTYDGKSDPLSWLTKCEQFFGHQQTPAADQIHLASFHMLDSAVLWASRLLTDRPNLIWDDFKRLCNLHFGPPIRSNPLGALTTLRQTGTIDEYMEQFQLLLAHVPLAPDMQVNIFTTGLRERLRLDVKFEPPPGLSDCYESGPAL</sequence>
<feature type="domain" description="Retrotransposon gag" evidence="2">
    <location>
        <begin position="130"/>
        <end position="218"/>
    </location>
</feature>
<keyword evidence="4" id="KW-1185">Reference proteome</keyword>
<evidence type="ECO:0000313" key="4">
    <source>
        <dbReference type="Proteomes" id="UP001418222"/>
    </source>
</evidence>
<dbReference type="Pfam" id="PF03732">
    <property type="entry name" value="Retrotrans_gag"/>
    <property type="match status" value="1"/>
</dbReference>
<name>A0AAP0GEW9_9ASPA</name>
<dbReference type="PANTHER" id="PTHR33223">
    <property type="entry name" value="CCHC-TYPE DOMAIN-CONTAINING PROTEIN"/>
    <property type="match status" value="1"/>
</dbReference>
<evidence type="ECO:0000313" key="3">
    <source>
        <dbReference type="EMBL" id="KAK8956538.1"/>
    </source>
</evidence>
<dbReference type="AlphaFoldDB" id="A0AAP0GEW9"/>
<organism evidence="3 4">
    <name type="scientific">Platanthera zijinensis</name>
    <dbReference type="NCBI Taxonomy" id="2320716"/>
    <lineage>
        <taxon>Eukaryota</taxon>
        <taxon>Viridiplantae</taxon>
        <taxon>Streptophyta</taxon>
        <taxon>Embryophyta</taxon>
        <taxon>Tracheophyta</taxon>
        <taxon>Spermatophyta</taxon>
        <taxon>Magnoliopsida</taxon>
        <taxon>Liliopsida</taxon>
        <taxon>Asparagales</taxon>
        <taxon>Orchidaceae</taxon>
        <taxon>Orchidoideae</taxon>
        <taxon>Orchideae</taxon>
        <taxon>Orchidinae</taxon>
        <taxon>Platanthera</taxon>
    </lineage>
</organism>
<protein>
    <recommendedName>
        <fullName evidence="2">Retrotransposon gag domain-containing protein</fullName>
    </recommendedName>
</protein>
<proteinExistence type="predicted"/>
<dbReference type="EMBL" id="JBBWWQ010000001">
    <property type="protein sequence ID" value="KAK8956538.1"/>
    <property type="molecule type" value="Genomic_DNA"/>
</dbReference>
<reference evidence="3 4" key="1">
    <citation type="journal article" date="2022" name="Nat. Plants">
        <title>Genomes of leafy and leafless Platanthera orchids illuminate the evolution of mycoheterotrophy.</title>
        <authorList>
            <person name="Li M.H."/>
            <person name="Liu K.W."/>
            <person name="Li Z."/>
            <person name="Lu H.C."/>
            <person name="Ye Q.L."/>
            <person name="Zhang D."/>
            <person name="Wang J.Y."/>
            <person name="Li Y.F."/>
            <person name="Zhong Z.M."/>
            <person name="Liu X."/>
            <person name="Yu X."/>
            <person name="Liu D.K."/>
            <person name="Tu X.D."/>
            <person name="Liu B."/>
            <person name="Hao Y."/>
            <person name="Liao X.Y."/>
            <person name="Jiang Y.T."/>
            <person name="Sun W.H."/>
            <person name="Chen J."/>
            <person name="Chen Y.Q."/>
            <person name="Ai Y."/>
            <person name="Zhai J.W."/>
            <person name="Wu S.S."/>
            <person name="Zhou Z."/>
            <person name="Hsiao Y.Y."/>
            <person name="Wu W.L."/>
            <person name="Chen Y.Y."/>
            <person name="Lin Y.F."/>
            <person name="Hsu J.L."/>
            <person name="Li C.Y."/>
            <person name="Wang Z.W."/>
            <person name="Zhao X."/>
            <person name="Zhong W.Y."/>
            <person name="Ma X.K."/>
            <person name="Ma L."/>
            <person name="Huang J."/>
            <person name="Chen G.Z."/>
            <person name="Huang M.Z."/>
            <person name="Huang L."/>
            <person name="Peng D.H."/>
            <person name="Luo Y.B."/>
            <person name="Zou S.Q."/>
            <person name="Chen S.P."/>
            <person name="Lan S."/>
            <person name="Tsai W.C."/>
            <person name="Van de Peer Y."/>
            <person name="Liu Z.J."/>
        </authorList>
    </citation>
    <scope>NUCLEOTIDE SEQUENCE [LARGE SCALE GENOMIC DNA]</scope>
    <source>
        <strain evidence="3">Lor287</strain>
    </source>
</reference>
<accession>A0AAP0GEW9</accession>
<feature type="compositionally biased region" description="Pro residues" evidence="1">
    <location>
        <begin position="67"/>
        <end position="79"/>
    </location>
</feature>
<comment type="caution">
    <text evidence="3">The sequence shown here is derived from an EMBL/GenBank/DDBJ whole genome shotgun (WGS) entry which is preliminary data.</text>
</comment>
<dbReference type="InterPro" id="IPR005162">
    <property type="entry name" value="Retrotrans_gag_dom"/>
</dbReference>
<dbReference type="Proteomes" id="UP001418222">
    <property type="component" value="Unassembled WGS sequence"/>
</dbReference>
<feature type="region of interest" description="Disordered" evidence="1">
    <location>
        <begin position="47"/>
        <end position="79"/>
    </location>
</feature>
<dbReference type="PANTHER" id="PTHR33223:SF6">
    <property type="entry name" value="CCHC-TYPE DOMAIN-CONTAINING PROTEIN"/>
    <property type="match status" value="1"/>
</dbReference>
<evidence type="ECO:0000256" key="1">
    <source>
        <dbReference type="SAM" id="MobiDB-lite"/>
    </source>
</evidence>